<feature type="domain" description="BHLH" evidence="9">
    <location>
        <begin position="117"/>
        <end position="169"/>
    </location>
</feature>
<dbReference type="CDD" id="cd11428">
    <property type="entry name" value="bHLH_TS_NGN"/>
    <property type="match status" value="1"/>
</dbReference>
<dbReference type="SUPFAM" id="SSF47459">
    <property type="entry name" value="HLH, helix-loop-helix DNA-binding domain"/>
    <property type="match status" value="1"/>
</dbReference>
<feature type="compositionally biased region" description="Basic and acidic residues" evidence="8">
    <location>
        <begin position="75"/>
        <end position="91"/>
    </location>
</feature>
<dbReference type="GO" id="GO:0046983">
    <property type="term" value="F:protein dimerization activity"/>
    <property type="evidence" value="ECO:0007669"/>
    <property type="project" value="InterPro"/>
</dbReference>
<accession>A0AAV6UMG3</accession>
<keyword evidence="7" id="KW-0539">Nucleus</keyword>
<feature type="compositionally biased region" description="Basic residues" evidence="8">
    <location>
        <begin position="92"/>
        <end position="104"/>
    </location>
</feature>
<dbReference type="InterPro" id="IPR050359">
    <property type="entry name" value="bHLH_transcription_factors"/>
</dbReference>
<dbReference type="InterPro" id="IPR036638">
    <property type="entry name" value="HLH_DNA-bd_sf"/>
</dbReference>
<dbReference type="GO" id="GO:0000981">
    <property type="term" value="F:DNA-binding transcription factor activity, RNA polymerase II-specific"/>
    <property type="evidence" value="ECO:0007669"/>
    <property type="project" value="TreeGrafter"/>
</dbReference>
<evidence type="ECO:0000256" key="1">
    <source>
        <dbReference type="ARBA" id="ARBA00022473"/>
    </source>
</evidence>
<evidence type="ECO:0000256" key="6">
    <source>
        <dbReference type="ARBA" id="ARBA00023163"/>
    </source>
</evidence>
<dbReference type="InterPro" id="IPR011598">
    <property type="entry name" value="bHLH_dom"/>
</dbReference>
<evidence type="ECO:0000313" key="10">
    <source>
        <dbReference type="EMBL" id="KAG8185451.1"/>
    </source>
</evidence>
<keyword evidence="3" id="KW-0524">Neurogenesis</keyword>
<evidence type="ECO:0000259" key="9">
    <source>
        <dbReference type="PROSITE" id="PS50888"/>
    </source>
</evidence>
<organism evidence="10 11">
    <name type="scientific">Oedothorax gibbosus</name>
    <dbReference type="NCBI Taxonomy" id="931172"/>
    <lineage>
        <taxon>Eukaryota</taxon>
        <taxon>Metazoa</taxon>
        <taxon>Ecdysozoa</taxon>
        <taxon>Arthropoda</taxon>
        <taxon>Chelicerata</taxon>
        <taxon>Arachnida</taxon>
        <taxon>Araneae</taxon>
        <taxon>Araneomorphae</taxon>
        <taxon>Entelegynae</taxon>
        <taxon>Araneoidea</taxon>
        <taxon>Linyphiidae</taxon>
        <taxon>Erigoninae</taxon>
        <taxon>Oedothorax</taxon>
    </lineage>
</organism>
<feature type="compositionally biased region" description="Low complexity" evidence="8">
    <location>
        <begin position="250"/>
        <end position="265"/>
    </location>
</feature>
<dbReference type="GO" id="GO:0005634">
    <property type="term" value="C:nucleus"/>
    <property type="evidence" value="ECO:0007669"/>
    <property type="project" value="TreeGrafter"/>
</dbReference>
<feature type="region of interest" description="Disordered" evidence="8">
    <location>
        <begin position="187"/>
        <end position="209"/>
    </location>
</feature>
<dbReference type="GO" id="GO:0061564">
    <property type="term" value="P:axon development"/>
    <property type="evidence" value="ECO:0007669"/>
    <property type="project" value="TreeGrafter"/>
</dbReference>
<dbReference type="PROSITE" id="PS50888">
    <property type="entry name" value="BHLH"/>
    <property type="match status" value="1"/>
</dbReference>
<dbReference type="Pfam" id="PF00010">
    <property type="entry name" value="HLH"/>
    <property type="match status" value="1"/>
</dbReference>
<dbReference type="PANTHER" id="PTHR19290:SF163">
    <property type="entry name" value="BASIC HELIX-LOOP-HELIX NEURAL TRANSCRIPTION FACTOR TAP"/>
    <property type="match status" value="1"/>
</dbReference>
<keyword evidence="1" id="KW-0217">Developmental protein</keyword>
<dbReference type="SMART" id="SM00353">
    <property type="entry name" value="HLH"/>
    <property type="match status" value="1"/>
</dbReference>
<dbReference type="AlphaFoldDB" id="A0AAV6UMG3"/>
<keyword evidence="6" id="KW-0804">Transcription</keyword>
<dbReference type="PANTHER" id="PTHR19290">
    <property type="entry name" value="BASIC HELIX-LOOP-HELIX PROTEIN NEUROGENIN-RELATED"/>
    <property type="match status" value="1"/>
</dbReference>
<feature type="region of interest" description="Disordered" evidence="8">
    <location>
        <begin position="250"/>
        <end position="272"/>
    </location>
</feature>
<evidence type="ECO:0000256" key="2">
    <source>
        <dbReference type="ARBA" id="ARBA00022782"/>
    </source>
</evidence>
<evidence type="ECO:0000313" key="11">
    <source>
        <dbReference type="Proteomes" id="UP000827092"/>
    </source>
</evidence>
<evidence type="ECO:0000256" key="5">
    <source>
        <dbReference type="ARBA" id="ARBA00023125"/>
    </source>
</evidence>
<proteinExistence type="predicted"/>
<comment type="caution">
    <text evidence="10">The sequence shown here is derived from an EMBL/GenBank/DDBJ whole genome shotgun (WGS) entry which is preliminary data.</text>
</comment>
<evidence type="ECO:0000256" key="8">
    <source>
        <dbReference type="SAM" id="MobiDB-lite"/>
    </source>
</evidence>
<evidence type="ECO:0000256" key="4">
    <source>
        <dbReference type="ARBA" id="ARBA00023015"/>
    </source>
</evidence>
<feature type="compositionally biased region" description="Basic and acidic residues" evidence="8">
    <location>
        <begin position="57"/>
        <end position="67"/>
    </location>
</feature>
<feature type="compositionally biased region" description="Polar residues" evidence="8">
    <location>
        <begin position="1"/>
        <end position="14"/>
    </location>
</feature>
<reference evidence="10 11" key="1">
    <citation type="journal article" date="2022" name="Nat. Ecol. Evol.">
        <title>A masculinizing supergene underlies an exaggerated male reproductive morph in a spider.</title>
        <authorList>
            <person name="Hendrickx F."/>
            <person name="De Corte Z."/>
            <person name="Sonet G."/>
            <person name="Van Belleghem S.M."/>
            <person name="Kostlbacher S."/>
            <person name="Vangestel C."/>
        </authorList>
    </citation>
    <scope>NUCLEOTIDE SEQUENCE [LARGE SCALE GENOMIC DNA]</scope>
    <source>
        <strain evidence="10">W744_W776</strain>
    </source>
</reference>
<keyword evidence="11" id="KW-1185">Reference proteome</keyword>
<dbReference type="FunFam" id="4.10.280.10:FF:000006">
    <property type="entry name" value="Neurogenic differentiation factor"/>
    <property type="match status" value="1"/>
</dbReference>
<dbReference type="EMBL" id="JAFNEN010000335">
    <property type="protein sequence ID" value="KAG8185451.1"/>
    <property type="molecule type" value="Genomic_DNA"/>
</dbReference>
<keyword evidence="5" id="KW-0238">DNA-binding</keyword>
<keyword evidence="2" id="KW-0221">Differentiation</keyword>
<dbReference type="Gene3D" id="4.10.280.10">
    <property type="entry name" value="Helix-loop-helix DNA-binding domain"/>
    <property type="match status" value="1"/>
</dbReference>
<evidence type="ECO:0000256" key="7">
    <source>
        <dbReference type="ARBA" id="ARBA00023242"/>
    </source>
</evidence>
<dbReference type="GO" id="GO:0070888">
    <property type="term" value="F:E-box binding"/>
    <property type="evidence" value="ECO:0007669"/>
    <property type="project" value="TreeGrafter"/>
</dbReference>
<feature type="compositionally biased region" description="Polar residues" evidence="8">
    <location>
        <begin position="194"/>
        <end position="205"/>
    </location>
</feature>
<sequence length="272" mass="30106">MTAETIRSPSSASTEGAHLRLQTPMQTSTSPDPRRPFLNGPGYASTSPVSSPNPNWRKKDVALEHYKTSTTPQDVKAEEEKDDNNNKDDKSKKKKRYTKSRSNRQRNPLQVVKVKKTRRLKANDRERNRMHNLNSALEKLRTVLPTFTDETKLTKIETLRFAHNYIWALSETLNMLDSKGNSSSGHFAKFGTEDGSNMDTNSSEGGVQPPPLYGYCSAPIIPPSPAWSSVGSPNPASSSSVQMSGSYVSTDFSEESCSGSECSNSFVKYESL</sequence>
<feature type="region of interest" description="Disordered" evidence="8">
    <location>
        <begin position="1"/>
        <end position="109"/>
    </location>
</feature>
<dbReference type="Proteomes" id="UP000827092">
    <property type="component" value="Unassembled WGS sequence"/>
</dbReference>
<dbReference type="GO" id="GO:0045944">
    <property type="term" value="P:positive regulation of transcription by RNA polymerase II"/>
    <property type="evidence" value="ECO:0007669"/>
    <property type="project" value="TreeGrafter"/>
</dbReference>
<evidence type="ECO:0000256" key="3">
    <source>
        <dbReference type="ARBA" id="ARBA00022902"/>
    </source>
</evidence>
<protein>
    <recommendedName>
        <fullName evidence="9">BHLH domain-containing protein</fullName>
    </recommendedName>
</protein>
<feature type="compositionally biased region" description="Polar residues" evidence="8">
    <location>
        <begin position="44"/>
        <end position="54"/>
    </location>
</feature>
<dbReference type="GO" id="GO:0007423">
    <property type="term" value="P:sensory organ development"/>
    <property type="evidence" value="ECO:0007669"/>
    <property type="project" value="TreeGrafter"/>
</dbReference>
<gene>
    <name evidence="10" type="ORF">JTE90_022382</name>
</gene>
<keyword evidence="4" id="KW-0805">Transcription regulation</keyword>
<name>A0AAV6UMG3_9ARAC</name>